<dbReference type="RefSeq" id="WP_221409501.1">
    <property type="nucleotide sequence ID" value="NZ_QREG01000009.1"/>
</dbReference>
<dbReference type="Proteomes" id="UP000256779">
    <property type="component" value="Unassembled WGS sequence"/>
</dbReference>
<keyword evidence="3" id="KW-1185">Reference proteome</keyword>
<gene>
    <name evidence="2" type="ORF">C7460_10930</name>
</gene>
<evidence type="ECO:0000313" key="2">
    <source>
        <dbReference type="EMBL" id="RED98838.1"/>
    </source>
</evidence>
<dbReference type="EMBL" id="QREG01000009">
    <property type="protein sequence ID" value="RED98838.1"/>
    <property type="molecule type" value="Genomic_DNA"/>
</dbReference>
<dbReference type="AlphaFoldDB" id="A0A3D9L287"/>
<proteinExistence type="predicted"/>
<dbReference type="Pfam" id="PF05016">
    <property type="entry name" value="ParE_toxin"/>
    <property type="match status" value="1"/>
</dbReference>
<reference evidence="2 3" key="1">
    <citation type="submission" date="2018-07" db="EMBL/GenBank/DDBJ databases">
        <title>Genomic Encyclopedia of Type Strains, Phase IV (KMG-IV): sequencing the most valuable type-strain genomes for metagenomic binning, comparative biology and taxonomic classification.</title>
        <authorList>
            <person name="Goeker M."/>
        </authorList>
    </citation>
    <scope>NUCLEOTIDE SEQUENCE [LARGE SCALE GENOMIC DNA]</scope>
    <source>
        <strain evidence="2 3">DSM 4134</strain>
    </source>
</reference>
<accession>A0A3D9L287</accession>
<protein>
    <submittedName>
        <fullName evidence="2">ParE-like toxin of type II ParDE toxin-antitoxin system</fullName>
    </submittedName>
</protein>
<dbReference type="InterPro" id="IPR007712">
    <property type="entry name" value="RelE/ParE_toxin"/>
</dbReference>
<keyword evidence="1" id="KW-1277">Toxin-antitoxin system</keyword>
<organism evidence="2 3">
    <name type="scientific">Marinoscillum furvescens DSM 4134</name>
    <dbReference type="NCBI Taxonomy" id="1122208"/>
    <lineage>
        <taxon>Bacteria</taxon>
        <taxon>Pseudomonadati</taxon>
        <taxon>Bacteroidota</taxon>
        <taxon>Cytophagia</taxon>
        <taxon>Cytophagales</taxon>
        <taxon>Reichenbachiellaceae</taxon>
        <taxon>Marinoscillum</taxon>
    </lineage>
</organism>
<sequence length="65" mass="7968">MSKIRNASRGLNTYPEKYQLDEYYPNNPENIRRFFRWSYRIVYQVNEKSIDILNVLHTSQEPNQE</sequence>
<name>A0A3D9L287_MARFU</name>
<evidence type="ECO:0000256" key="1">
    <source>
        <dbReference type="ARBA" id="ARBA00022649"/>
    </source>
</evidence>
<dbReference type="Gene3D" id="3.30.2310.20">
    <property type="entry name" value="RelE-like"/>
    <property type="match status" value="1"/>
</dbReference>
<dbReference type="InterPro" id="IPR035093">
    <property type="entry name" value="RelE/ParE_toxin_dom_sf"/>
</dbReference>
<comment type="caution">
    <text evidence="2">The sequence shown here is derived from an EMBL/GenBank/DDBJ whole genome shotgun (WGS) entry which is preliminary data.</text>
</comment>
<evidence type="ECO:0000313" key="3">
    <source>
        <dbReference type="Proteomes" id="UP000256779"/>
    </source>
</evidence>